<keyword evidence="3" id="KW-1185">Reference proteome</keyword>
<dbReference type="PANTHER" id="PTHR22767">
    <property type="entry name" value="N-TERMINAL ACETYLTRANSFERASE-RELATED"/>
    <property type="match status" value="1"/>
</dbReference>
<reference evidence="2 3" key="1">
    <citation type="submission" date="2024-04" db="EMBL/GenBank/DDBJ databases">
        <authorList>
            <consortium name="Genoscope - CEA"/>
            <person name="William W."/>
        </authorList>
    </citation>
    <scope>NUCLEOTIDE SEQUENCE [LARGE SCALE GENOMIC DNA]</scope>
</reference>
<name>A0AAV2HSX7_LYMST</name>
<proteinExistence type="inferred from homology"/>
<evidence type="ECO:0008006" key="4">
    <source>
        <dbReference type="Google" id="ProtNLM"/>
    </source>
</evidence>
<protein>
    <recommendedName>
        <fullName evidence="4">N-terminal acetyltransferase B complex subunit NAA25 homolog</fullName>
    </recommendedName>
</protein>
<evidence type="ECO:0000313" key="3">
    <source>
        <dbReference type="Proteomes" id="UP001497497"/>
    </source>
</evidence>
<dbReference type="Pfam" id="PF09797">
    <property type="entry name" value="NatB_MDM20"/>
    <property type="match status" value="1"/>
</dbReference>
<dbReference type="InterPro" id="IPR019183">
    <property type="entry name" value="NAA25_NatB_aux_su"/>
</dbReference>
<gene>
    <name evidence="2" type="ORF">GSLYS_00010982001</name>
</gene>
<dbReference type="InterPro" id="IPR011990">
    <property type="entry name" value="TPR-like_helical_dom_sf"/>
</dbReference>
<dbReference type="SUPFAM" id="SSF48452">
    <property type="entry name" value="TPR-like"/>
    <property type="match status" value="1"/>
</dbReference>
<dbReference type="Proteomes" id="UP001497497">
    <property type="component" value="Unassembled WGS sequence"/>
</dbReference>
<dbReference type="PANTHER" id="PTHR22767:SF3">
    <property type="entry name" value="N-ALPHA-ACETYLTRANSFERASE 25, NATB AUXILIARY SUBUNIT"/>
    <property type="match status" value="1"/>
</dbReference>
<accession>A0AAV2HSX7</accession>
<comment type="similarity">
    <text evidence="1">Belongs to the MDM20/NAA25 family.</text>
</comment>
<evidence type="ECO:0000256" key="1">
    <source>
        <dbReference type="ARBA" id="ARBA00006298"/>
    </source>
</evidence>
<dbReference type="Gene3D" id="1.25.40.1040">
    <property type="match status" value="1"/>
</dbReference>
<dbReference type="EMBL" id="CAXITT010000247">
    <property type="protein sequence ID" value="CAL1537069.1"/>
    <property type="molecule type" value="Genomic_DNA"/>
</dbReference>
<dbReference type="AlphaFoldDB" id="A0AAV2HSX7"/>
<sequence>MASRSHVDVNERRLRPIYDCLDNGNNKKAIQEADKVLKKQKELTCAKVLKALALLRMGRHSEGSSLLETIHQSEPTEEQTLNAMSICYKETQQYEKIASLYEAASKHQPNNEDILSCLFMAHVRLGNYQQQQRTAMSLHKLRPNKNPYYFWAVMSIVMQGHNDKKLGQTTFLPLAEKMTKKYIQEDKIEAEAEILLYLIILELQGKWQEALEILEGPLGGQLGNELNLRETRLAHVCTQMAKWDKVFKIYKDLLNETPDDWTFWLKYQDAGFHMVEEHISENKSELSDSTLKEMDSFIKEKIAAMSDGVLLRGPYLAQIEFRKQLLKRNWSCLESQEDILRLLQDYYDKFGHHSCCYSDMRLYVDFLTSEEVDKVFQAHSLILNKLPNCKCYSLVLSLCSMQVKQMTRHLVYIQLSRTMGKHIILSIDNALRLSKDLLLRYQDGLRFGKDPPLLVTDLQYSDNYLLLAVHLLLDVWTKTGDDIHLWRAIVHLELGIRESKSNYQIKLLLIRLYCIKGVFGPCPSLYDSMEIKHIMNDTMGYIVSNHVIRLGHFMEAGTMYNTWVRFFDINQKEASEHLMSSYKFGSFGRIQEFVEFQERLDNALQYHSAKTEKMLLNLIMQTDRHETTETAVESMNVHPLTDTPVDHSKLRDNRDLTISLSWDPPSLLLPEDNRMKSVEEEESWLHLRWTLLHILLLAVMVGRDITNKSVVNGNSDSGEDHKKDKQTSLELLKKRLDELQKYAHQCERFKEPRQYHIVQGPFRTRISEFLQGPHISAISIMVDCVDYVYTLTKLGLEESKPEKEECWTRMKDFSKNLIIQDVGSLIKESNGKRQLDSSGLEQLVASVESISYLTILSGVCNKGLNHLKNNWTRKSKKGKSPPAPQPETFVNFNAMITELSAVTKELHQIASSLDPVFTSVDIASLRLADIPEEEQLQRGAEHLVWNKVEHSIQQSSREICEVLHHKQFYLNTLML</sequence>
<comment type="caution">
    <text evidence="2">The sequence shown here is derived from an EMBL/GenBank/DDBJ whole genome shotgun (WGS) entry which is preliminary data.</text>
</comment>
<evidence type="ECO:0000313" key="2">
    <source>
        <dbReference type="EMBL" id="CAL1537069.1"/>
    </source>
</evidence>
<organism evidence="2 3">
    <name type="scientific">Lymnaea stagnalis</name>
    <name type="common">Great pond snail</name>
    <name type="synonym">Helix stagnalis</name>
    <dbReference type="NCBI Taxonomy" id="6523"/>
    <lineage>
        <taxon>Eukaryota</taxon>
        <taxon>Metazoa</taxon>
        <taxon>Spiralia</taxon>
        <taxon>Lophotrochozoa</taxon>
        <taxon>Mollusca</taxon>
        <taxon>Gastropoda</taxon>
        <taxon>Heterobranchia</taxon>
        <taxon>Euthyneura</taxon>
        <taxon>Panpulmonata</taxon>
        <taxon>Hygrophila</taxon>
        <taxon>Lymnaeoidea</taxon>
        <taxon>Lymnaeidae</taxon>
        <taxon>Lymnaea</taxon>
    </lineage>
</organism>
<dbReference type="GO" id="GO:0031416">
    <property type="term" value="C:NatB complex"/>
    <property type="evidence" value="ECO:0007669"/>
    <property type="project" value="TreeGrafter"/>
</dbReference>